<evidence type="ECO:0000256" key="1">
    <source>
        <dbReference type="ARBA" id="ARBA00008857"/>
    </source>
</evidence>
<feature type="domain" description="Tyr recombinase" evidence="4">
    <location>
        <begin position="210"/>
        <end position="391"/>
    </location>
</feature>
<evidence type="ECO:0000313" key="6">
    <source>
        <dbReference type="Proteomes" id="UP000261231"/>
    </source>
</evidence>
<dbReference type="InterPro" id="IPR050090">
    <property type="entry name" value="Tyrosine_recombinase_XerCD"/>
</dbReference>
<dbReference type="PANTHER" id="PTHR30349">
    <property type="entry name" value="PHAGE INTEGRASE-RELATED"/>
    <property type="match status" value="1"/>
</dbReference>
<dbReference type="AlphaFoldDB" id="A0A3E2XRC4"/>
<dbReference type="InterPro" id="IPR002104">
    <property type="entry name" value="Integrase_catalytic"/>
</dbReference>
<dbReference type="InterPro" id="IPR011010">
    <property type="entry name" value="DNA_brk_join_enz"/>
</dbReference>
<keyword evidence="2" id="KW-0238">DNA-binding</keyword>
<keyword evidence="6" id="KW-1185">Reference proteome</keyword>
<dbReference type="Proteomes" id="UP000261231">
    <property type="component" value="Unassembled WGS sequence"/>
</dbReference>
<dbReference type="GO" id="GO:0003677">
    <property type="term" value="F:DNA binding"/>
    <property type="evidence" value="ECO:0007669"/>
    <property type="project" value="UniProtKB-KW"/>
</dbReference>
<dbReference type="InterPro" id="IPR013762">
    <property type="entry name" value="Integrase-like_cat_sf"/>
</dbReference>
<comment type="similarity">
    <text evidence="1">Belongs to the 'phage' integrase family.</text>
</comment>
<organism evidence="5 6">
    <name type="scientific">Coprococcus catus</name>
    <dbReference type="NCBI Taxonomy" id="116085"/>
    <lineage>
        <taxon>Bacteria</taxon>
        <taxon>Bacillati</taxon>
        <taxon>Bacillota</taxon>
        <taxon>Clostridia</taxon>
        <taxon>Lachnospirales</taxon>
        <taxon>Lachnospiraceae</taxon>
        <taxon>Coprococcus</taxon>
    </lineage>
</organism>
<dbReference type="PROSITE" id="PS51898">
    <property type="entry name" value="TYR_RECOMBINASE"/>
    <property type="match status" value="1"/>
</dbReference>
<dbReference type="EMBL" id="QVFD01000001">
    <property type="protein sequence ID" value="RGC51372.1"/>
    <property type="molecule type" value="Genomic_DNA"/>
</dbReference>
<dbReference type="OrthoDB" id="9802329at2"/>
<dbReference type="PANTHER" id="PTHR30349:SF41">
    <property type="entry name" value="INTEGRASE_RECOMBINASE PROTEIN MJ0367-RELATED"/>
    <property type="match status" value="1"/>
</dbReference>
<comment type="caution">
    <text evidence="5">The sequence shown here is derived from an EMBL/GenBank/DDBJ whole genome shotgun (WGS) entry which is preliminary data.</text>
</comment>
<proteinExistence type="inferred from homology"/>
<evidence type="ECO:0000313" key="5">
    <source>
        <dbReference type="EMBL" id="RGC51372.1"/>
    </source>
</evidence>
<dbReference type="SUPFAM" id="SSF56349">
    <property type="entry name" value="DNA breaking-rejoining enzymes"/>
    <property type="match status" value="1"/>
</dbReference>
<dbReference type="Pfam" id="PF00589">
    <property type="entry name" value="Phage_integrase"/>
    <property type="match status" value="1"/>
</dbReference>
<dbReference type="GO" id="GO:0006310">
    <property type="term" value="P:DNA recombination"/>
    <property type="evidence" value="ECO:0007669"/>
    <property type="project" value="UniProtKB-KW"/>
</dbReference>
<name>A0A3E2XRC4_9FIRM</name>
<dbReference type="GO" id="GO:0015074">
    <property type="term" value="P:DNA integration"/>
    <property type="evidence" value="ECO:0007669"/>
    <property type="project" value="InterPro"/>
</dbReference>
<dbReference type="Gene3D" id="1.10.443.10">
    <property type="entry name" value="Intergrase catalytic core"/>
    <property type="match status" value="1"/>
</dbReference>
<evidence type="ECO:0000259" key="4">
    <source>
        <dbReference type="PROSITE" id="PS51898"/>
    </source>
</evidence>
<gene>
    <name evidence="5" type="ORF">DW747_01700</name>
</gene>
<sequence length="405" mass="45797">MIQSTIENLAAQTADIFLQNGYNHRSIREKEFALQKIVQLHHENGYDCYSPEIISLFIRDAENRYQQKEIGKIRFMFLTKTADYLTEYHEKGSITLYARRVPSALSPYYEDLLTGIRAYGEWNDKTKCSIRQVANPYFKWLLANGIGSFARVDDSIIRKYLMDCSRRMTLNSIDTIKRSLKKLHLYLYEIGITGNSFADTLSFVTPTEHKVKKPVPLDEIAAVLDVIDRSTAMGRRDYAMIMTAAVTGIRSVDIINLTFDAIDWINGEIRITQHKTGKTLALPLTTDVGEAIQDYILNGRPKSDLPFVFLRAKSPAVQLGRTLPYQTFNVYREKLGLPKCTFHGLRRAVGTNMVISGVPVTTVSQVLGHSGIEPTKQYISLDSTHLKECALNLEGFMPEKGGGHL</sequence>
<dbReference type="RefSeq" id="WP_117538825.1">
    <property type="nucleotide sequence ID" value="NZ_QVFD01000001.1"/>
</dbReference>
<accession>A0A3E2XRC4</accession>
<keyword evidence="3" id="KW-0233">DNA recombination</keyword>
<evidence type="ECO:0000256" key="3">
    <source>
        <dbReference type="ARBA" id="ARBA00023172"/>
    </source>
</evidence>
<evidence type="ECO:0000256" key="2">
    <source>
        <dbReference type="ARBA" id="ARBA00023125"/>
    </source>
</evidence>
<protein>
    <submittedName>
        <fullName evidence="5">Integrase</fullName>
    </submittedName>
</protein>
<reference evidence="5 6" key="1">
    <citation type="submission" date="2018-08" db="EMBL/GenBank/DDBJ databases">
        <title>A genome reference for cultivated species of the human gut microbiota.</title>
        <authorList>
            <person name="Zou Y."/>
            <person name="Xue W."/>
            <person name="Luo G."/>
        </authorList>
    </citation>
    <scope>NUCLEOTIDE SEQUENCE [LARGE SCALE GENOMIC DNA]</scope>
    <source>
        <strain evidence="5 6">AM28-39</strain>
    </source>
</reference>